<dbReference type="EMBL" id="JARPUR010000003">
    <property type="protein sequence ID" value="KAK4879354.1"/>
    <property type="molecule type" value="Genomic_DNA"/>
</dbReference>
<dbReference type="PROSITE" id="PS50297">
    <property type="entry name" value="ANK_REP_REGION"/>
    <property type="match status" value="2"/>
</dbReference>
<gene>
    <name evidence="4" type="ORF">RN001_007500</name>
</gene>
<name>A0AAN7P8U1_9COLE</name>
<evidence type="ECO:0000313" key="4">
    <source>
        <dbReference type="EMBL" id="KAK4879354.1"/>
    </source>
</evidence>
<feature type="repeat" description="ANK" evidence="3">
    <location>
        <begin position="1467"/>
        <end position="1499"/>
    </location>
</feature>
<reference evidence="5" key="1">
    <citation type="submission" date="2023-01" db="EMBL/GenBank/DDBJ databases">
        <title>Key to firefly adult light organ development and bioluminescence: homeobox transcription factors regulate luciferase expression and transportation to peroxisome.</title>
        <authorList>
            <person name="Fu X."/>
        </authorList>
    </citation>
    <scope>NUCLEOTIDE SEQUENCE [LARGE SCALE GENOMIC DNA]</scope>
</reference>
<protein>
    <recommendedName>
        <fullName evidence="6">NACHT domain-containing protein</fullName>
    </recommendedName>
</protein>
<sequence>MEPNYCYKKDEKLVYSNNDFENELNSSQYDAEAASCIPFPNDYLLAQFAKWAYLETFENLSTDWELLTTARNKKFFNGYFGVSFWNPKLCHVVIAHRGTELSNFGALLSDFKLSFNWNKTNQAESAATFVYEVGKVLKKKMGDGGPRYQLSITGHSLGAWLAQMTTFTLKYFTVQDNKFVEDFSYGLNIHAHTVVFESPGCKKNLEELSKHFVPSFVKRKFGNYYSLDMTVYLSEINYINCINIHVGTVYKIRSTTHSIKDILQEFNPETGEIHKELVLDSKSGFLAAFKAILKPVTKINFKTITANANQHSLNVFDDVEEDFIRDWIYIRDFQPDSIKNVKHPLPYFEVDYEYDLIKGDNIIKTIALIKNYKRTKMFVSNVLSANVLFTMRTDQFKDSLVQYCTGFYIKDKYGLKNFVMSDQQILNISVESDLPDGYRLETSVLKNICTFYNTTEPNLNYFKSGKYNFVSWNILCAVLQSHASIFDNLDISLLIVECGDLNEKDVESINSFLSKVNFKIVILSDSNFPFKENTSVVEVSGFSNNIIFQDLEENSQKRLIKQKSIFLNNKEMSIELLFKFNEDTYNHLNSALPSDLLLRLLTVPDTECLTVDTTYKNILNGITIELYKEVDVNRNNLKSIKNSLMLIENEKKEIMPTDVTNTALSTIFKENVDFEKECLENLSKQSNKIVYLFTKKENKIFLSKIFRSDLYIKRGIAHTRLLKSSIFKDTDANQLFYICGNKDVFDKISAKLNSDKYIYLTEEQAKLKLQTSKAWAHILKLDDDKNIRLLGSKGNVQFLKQHLIMDENLQKPLSEEELANQSIVILSGDAGVGKSSIIKPLYLYLQRTHWVFIIQLAHANFENFILNYNNVARFILHTYGITNEYAQFLLSFCLRYPTNIPIYIIFDGFNEMLSNDSKKIFMDIINLLKYSPNVNILITTRTYACKELENGISVLASYFLPTEIETNVVNYLTKFWFSQMQVLEDKVDFQKLQGLAKSIMKAASKFFGESVPTFLGIPLHIRIMAEIFAPNSSITHEGSFADFLVPYQKLIETHCNTYLTRCDFPNNEFLKDIAVDGIYKKMYKLAMIELFRFDMEFRIEKDIDELNKVGLLQSSTNILNFSFLHDSVRDYFISHFLNLWLEGNLVCSDWEIDTYLLQNFLLKEQHKDIRIFLNCYLRTSTVSLNTVSICRERLKKLYTKNENLVFNEQDSFYHVCLAENLNFLFQNFLIELIEDENISIALLCKRNFELKTPLFLLLENVSSFDELDENNILSVFLKRIDQLPIQHIKAILLSTFFTYFTTLDQFSGIAKVSNNYENVYSVLINIQEPFTQINDFLTACLRNKSKNLIKMLYSYDDEVKKYLVSVTNSSKQTGLHLTISEKIILELLKFGADINYQDYHGLTPLLRSIIGNKTETALLLIKEGADVTIPDNFNNSPLMHAAKNGNEEIVNVLLDSNQVDVRGCNKFGTTALMLAARNGNKNIVKSLLEKRVSVNEVDQTGLSALFHCIKTNQIHLVKLFKQYNADLDVQDIYGVTPLLDSIKKSNWNAVNTLLDNGADPFIESHSDDYPIKVLIQKEKTNILKKILTNTHEVITSSDVESFKYLNDYDKAYIYKHVLNKTTS</sequence>
<proteinExistence type="predicted"/>
<dbReference type="InterPro" id="IPR029058">
    <property type="entry name" value="AB_hydrolase_fold"/>
</dbReference>
<dbReference type="Pfam" id="PF12796">
    <property type="entry name" value="Ank_2"/>
    <property type="match status" value="1"/>
</dbReference>
<dbReference type="Proteomes" id="UP001353858">
    <property type="component" value="Unassembled WGS sequence"/>
</dbReference>
<dbReference type="SUPFAM" id="SSF52540">
    <property type="entry name" value="P-loop containing nucleoside triphosphate hydrolases"/>
    <property type="match status" value="1"/>
</dbReference>
<evidence type="ECO:0008006" key="6">
    <source>
        <dbReference type="Google" id="ProtNLM"/>
    </source>
</evidence>
<evidence type="ECO:0000256" key="3">
    <source>
        <dbReference type="PROSITE-ProRule" id="PRU00023"/>
    </source>
</evidence>
<feature type="repeat" description="ANK" evidence="3">
    <location>
        <begin position="1400"/>
        <end position="1432"/>
    </location>
</feature>
<organism evidence="4 5">
    <name type="scientific">Aquatica leii</name>
    <dbReference type="NCBI Taxonomy" id="1421715"/>
    <lineage>
        <taxon>Eukaryota</taxon>
        <taxon>Metazoa</taxon>
        <taxon>Ecdysozoa</taxon>
        <taxon>Arthropoda</taxon>
        <taxon>Hexapoda</taxon>
        <taxon>Insecta</taxon>
        <taxon>Pterygota</taxon>
        <taxon>Neoptera</taxon>
        <taxon>Endopterygota</taxon>
        <taxon>Coleoptera</taxon>
        <taxon>Polyphaga</taxon>
        <taxon>Elateriformia</taxon>
        <taxon>Elateroidea</taxon>
        <taxon>Lampyridae</taxon>
        <taxon>Luciolinae</taxon>
        <taxon>Aquatica</taxon>
    </lineage>
</organism>
<evidence type="ECO:0000256" key="2">
    <source>
        <dbReference type="ARBA" id="ARBA00023043"/>
    </source>
</evidence>
<keyword evidence="2 3" id="KW-0040">ANK repeat</keyword>
<dbReference type="Gene3D" id="1.25.40.20">
    <property type="entry name" value="Ankyrin repeat-containing domain"/>
    <property type="match status" value="2"/>
</dbReference>
<dbReference type="PROSITE" id="PS50088">
    <property type="entry name" value="ANK_REPEAT"/>
    <property type="match status" value="3"/>
</dbReference>
<dbReference type="SMART" id="SM00248">
    <property type="entry name" value="ANK"/>
    <property type="match status" value="7"/>
</dbReference>
<dbReference type="PANTHER" id="PTHR24198:SF165">
    <property type="entry name" value="ANKYRIN REPEAT-CONTAINING PROTEIN-RELATED"/>
    <property type="match status" value="1"/>
</dbReference>
<dbReference type="SUPFAM" id="SSF53474">
    <property type="entry name" value="alpha/beta-Hydrolases"/>
    <property type="match status" value="1"/>
</dbReference>
<dbReference type="InterPro" id="IPR036770">
    <property type="entry name" value="Ankyrin_rpt-contain_sf"/>
</dbReference>
<accession>A0AAN7P8U1</accession>
<dbReference type="Gene3D" id="3.40.50.1820">
    <property type="entry name" value="alpha/beta hydrolase"/>
    <property type="match status" value="1"/>
</dbReference>
<dbReference type="InterPro" id="IPR027417">
    <property type="entry name" value="P-loop_NTPase"/>
</dbReference>
<comment type="caution">
    <text evidence="4">The sequence shown here is derived from an EMBL/GenBank/DDBJ whole genome shotgun (WGS) entry which is preliminary data.</text>
</comment>
<evidence type="ECO:0000256" key="1">
    <source>
        <dbReference type="ARBA" id="ARBA00022737"/>
    </source>
</evidence>
<dbReference type="SUPFAM" id="SSF48403">
    <property type="entry name" value="Ankyrin repeat"/>
    <property type="match status" value="1"/>
</dbReference>
<evidence type="ECO:0000313" key="5">
    <source>
        <dbReference type="Proteomes" id="UP001353858"/>
    </source>
</evidence>
<dbReference type="Gene3D" id="3.40.50.300">
    <property type="entry name" value="P-loop containing nucleotide triphosphate hydrolases"/>
    <property type="match status" value="1"/>
</dbReference>
<keyword evidence="1" id="KW-0677">Repeat</keyword>
<feature type="repeat" description="ANK" evidence="3">
    <location>
        <begin position="1533"/>
        <end position="1565"/>
    </location>
</feature>
<dbReference type="InterPro" id="IPR002110">
    <property type="entry name" value="Ankyrin_rpt"/>
</dbReference>
<dbReference type="PANTHER" id="PTHR24198">
    <property type="entry name" value="ANKYRIN REPEAT AND PROTEIN KINASE DOMAIN-CONTAINING PROTEIN"/>
    <property type="match status" value="1"/>
</dbReference>
<keyword evidence="5" id="KW-1185">Reference proteome</keyword>